<proteinExistence type="predicted"/>
<protein>
    <submittedName>
        <fullName evidence="1">Uncharacterized protein</fullName>
    </submittedName>
</protein>
<reference evidence="1 2" key="1">
    <citation type="journal article" date="2022" name="New Phytol.">
        <title>Ecological generalism drives hyperdiversity of secondary metabolite gene clusters in xylarialean endophytes.</title>
        <authorList>
            <person name="Franco M.E.E."/>
            <person name="Wisecaver J.H."/>
            <person name="Arnold A.E."/>
            <person name="Ju Y.M."/>
            <person name="Slot J.C."/>
            <person name="Ahrendt S."/>
            <person name="Moore L.P."/>
            <person name="Eastman K.E."/>
            <person name="Scott K."/>
            <person name="Konkel Z."/>
            <person name="Mondo S.J."/>
            <person name="Kuo A."/>
            <person name="Hayes R.D."/>
            <person name="Haridas S."/>
            <person name="Andreopoulos B."/>
            <person name="Riley R."/>
            <person name="LaButti K."/>
            <person name="Pangilinan J."/>
            <person name="Lipzen A."/>
            <person name="Amirebrahimi M."/>
            <person name="Yan J."/>
            <person name="Adam C."/>
            <person name="Keymanesh K."/>
            <person name="Ng V."/>
            <person name="Louie K."/>
            <person name="Northen T."/>
            <person name="Drula E."/>
            <person name="Henrissat B."/>
            <person name="Hsieh H.M."/>
            <person name="Youens-Clark K."/>
            <person name="Lutzoni F."/>
            <person name="Miadlikowska J."/>
            <person name="Eastwood D.C."/>
            <person name="Hamelin R.C."/>
            <person name="Grigoriev I.V."/>
            <person name="U'Ren J.M."/>
        </authorList>
    </citation>
    <scope>NUCLEOTIDE SEQUENCE [LARGE SCALE GENOMIC DNA]</scope>
    <source>
        <strain evidence="1 2">CBS 119005</strain>
    </source>
</reference>
<evidence type="ECO:0000313" key="1">
    <source>
        <dbReference type="EMBL" id="KAI4863147.1"/>
    </source>
</evidence>
<accession>A0ACB9YV83</accession>
<sequence>MNEDTNPLPTSQPMPNMAHSSPSPTPSIASQQVAAILNDGMNAARSAPTESISMVSQQAAVSPNNGLIAAAAASQTLREQIDELKESIKREKQNVKSRDEIITEHLNTIIVIGDKNSALEERVSVLESANEDLRKDNTAKAGFAMTYMSQLTELRSEYDELKVRLHFTEGQRNRAHVDSEESENQFNQLHTDNRLLQRKYDDEVREHANANVQLNSQIKQLDADLQNQKQQLEAELQSQKQQLEGKVQQLESYLESQKQQLMESQSHAQRLRTERDDSRRICQETASELTEERQKLEREVKVGRALHATNQEQSSKIDDLEHQLAQAQEDCNRVTARAETSESNLSSAEAILRRERLAIARYFAAESRLEFAEVQRQSVVVERNEQADEPSWMISQIWFPVDEPAAVSVPETLDMSILVTRLHGDMITRPRSNQPTSIDHLVQIAVRTQAQPSGERRNPVEYTFVLAIWRLTKLLKARWGLDLEVSVRQLGDLGSSFCHLIYEIMRDYDDIDLLRTYLSEPYIWPDERIGLKKLGGGWLLAIFYDTARLQFVHCSRLELTSLEYGTLYAPEGLDAIRLSLLRAHQTFNFMVCMGTPHIGLESFIDPKLYIATIHELREALRDDALDHVLPERVVLLLDLDSAPTADGELLLSELALWCRGCLSDVDDTKLTLITMATFYRSMPHIVMAHGGGDDAPDSSNSLSTQDLPLKLAPLPTYTICELVKCIKASTKEDVAQYQHMVNNKFFSSTTNINDNRDMIVNMHNLDFSISSAIKISPCIIIFLNLFEILLYMKPKIVSIETGFPVVLHIPRITAIISPSAAHKRVAFDVSTGQFAQTEASMSRIDLLMEHSYASKSDFYCAAGIQSDPGTDAHFDSWKLAPHAPAYGSETMCLSLWLCAPWPDRCLEYVDDEVLVSLPAMADSRRCGRTLELLNNGTAQQLNQDRKVPLAYRLVQHNVPRAHRGSSPESRARFERQDRNGSPGHNIGGLLRHERPRIRPRRRLDKTTIDDISFESALTQMLESSFGLGPSQDLIQETGLLAAEFYRAGDKTTVVDLTSYQPVETRKFSSQMIRGRFESDANSDNNMMFAFTPVPILAGAQKTDRRVDWLTKIPTRFILSLLQEKGIKEKLLAGNYSVVLCVSTINNYLDS</sequence>
<comment type="caution">
    <text evidence="1">The sequence shown here is derived from an EMBL/GenBank/DDBJ whole genome shotgun (WGS) entry which is preliminary data.</text>
</comment>
<evidence type="ECO:0000313" key="2">
    <source>
        <dbReference type="Proteomes" id="UP001497700"/>
    </source>
</evidence>
<organism evidence="1 2">
    <name type="scientific">Hypoxylon rubiginosum</name>
    <dbReference type="NCBI Taxonomy" id="110542"/>
    <lineage>
        <taxon>Eukaryota</taxon>
        <taxon>Fungi</taxon>
        <taxon>Dikarya</taxon>
        <taxon>Ascomycota</taxon>
        <taxon>Pezizomycotina</taxon>
        <taxon>Sordariomycetes</taxon>
        <taxon>Xylariomycetidae</taxon>
        <taxon>Xylariales</taxon>
        <taxon>Hypoxylaceae</taxon>
        <taxon>Hypoxylon</taxon>
    </lineage>
</organism>
<gene>
    <name evidence="1" type="ORF">F4820DRAFT_450296</name>
</gene>
<dbReference type="Proteomes" id="UP001497700">
    <property type="component" value="Unassembled WGS sequence"/>
</dbReference>
<dbReference type="EMBL" id="MU393510">
    <property type="protein sequence ID" value="KAI4863147.1"/>
    <property type="molecule type" value="Genomic_DNA"/>
</dbReference>
<keyword evidence="2" id="KW-1185">Reference proteome</keyword>
<name>A0ACB9YV83_9PEZI</name>